<comment type="caution">
    <text evidence="2">The sequence shown here is derived from an EMBL/GenBank/DDBJ whole genome shotgun (WGS) entry which is preliminary data.</text>
</comment>
<dbReference type="Proteomes" id="UP000179001">
    <property type="component" value="Unassembled WGS sequence"/>
</dbReference>
<dbReference type="EMBL" id="MFGJ01000007">
    <property type="protein sequence ID" value="OGF31657.1"/>
    <property type="molecule type" value="Genomic_DNA"/>
</dbReference>
<evidence type="ECO:0000259" key="1">
    <source>
        <dbReference type="SMART" id="SM00729"/>
    </source>
</evidence>
<protein>
    <recommendedName>
        <fullName evidence="1">Elp3/MiaA/NifB-like radical SAM core domain-containing protein</fullName>
    </recommendedName>
</protein>
<proteinExistence type="predicted"/>
<dbReference type="SMART" id="SM00729">
    <property type="entry name" value="Elp3"/>
    <property type="match status" value="1"/>
</dbReference>
<accession>A0A1F5SY56</accession>
<dbReference type="GO" id="GO:0051536">
    <property type="term" value="F:iron-sulfur cluster binding"/>
    <property type="evidence" value="ECO:0007669"/>
    <property type="project" value="InterPro"/>
</dbReference>
<dbReference type="AlphaFoldDB" id="A0A1F5SY56"/>
<gene>
    <name evidence="2" type="ORF">A2478_04175</name>
</gene>
<evidence type="ECO:0000313" key="2">
    <source>
        <dbReference type="EMBL" id="OGF31657.1"/>
    </source>
</evidence>
<dbReference type="SUPFAM" id="SSF102114">
    <property type="entry name" value="Radical SAM enzymes"/>
    <property type="match status" value="1"/>
</dbReference>
<organism evidence="2 3">
    <name type="scientific">Candidatus Falkowbacteria bacterium RIFOXYC2_FULL_36_12</name>
    <dbReference type="NCBI Taxonomy" id="1798002"/>
    <lineage>
        <taxon>Bacteria</taxon>
        <taxon>Candidatus Falkowiibacteriota</taxon>
    </lineage>
</organism>
<dbReference type="InterPro" id="IPR005909">
    <property type="entry name" value="RaSEA"/>
</dbReference>
<feature type="domain" description="Elp3/MiaA/NifB-like radical SAM core" evidence="1">
    <location>
        <begin position="31"/>
        <end position="255"/>
    </location>
</feature>
<dbReference type="InterPro" id="IPR058240">
    <property type="entry name" value="rSAM_sf"/>
</dbReference>
<reference evidence="2 3" key="1">
    <citation type="journal article" date="2016" name="Nat. Commun.">
        <title>Thousands of microbial genomes shed light on interconnected biogeochemical processes in an aquifer system.</title>
        <authorList>
            <person name="Anantharaman K."/>
            <person name="Brown C.T."/>
            <person name="Hug L.A."/>
            <person name="Sharon I."/>
            <person name="Castelle C.J."/>
            <person name="Probst A.J."/>
            <person name="Thomas B.C."/>
            <person name="Singh A."/>
            <person name="Wilkins M.J."/>
            <person name="Karaoz U."/>
            <person name="Brodie E.L."/>
            <person name="Williams K.H."/>
            <person name="Hubbard S.S."/>
            <person name="Banfield J.F."/>
        </authorList>
    </citation>
    <scope>NUCLEOTIDE SEQUENCE [LARGE SCALE GENOMIC DNA]</scope>
</reference>
<evidence type="ECO:0000313" key="3">
    <source>
        <dbReference type="Proteomes" id="UP000179001"/>
    </source>
</evidence>
<dbReference type="STRING" id="1798002.A2478_04175"/>
<name>A0A1F5SY56_9BACT</name>
<sequence>MKFKNKSKITLNLKEPYENGLRWKIGINTVPCISVRKGKRCVYCGFINWEKPIEPQKVGGYFLDFFEKNYTKSISRVEVYSSGSFFDDCEVSANSRQEIVKTLNRDSIKEIVLETRPEFINSKNIKDLTKYIDPKKLFIAVGLETMSDEIRRKTAKGFTKKRFIKAIDVLQKEGVGFQAYLLLKPPVDMSEYESIVDLAKSVKDLVCLMKNKPSSLVVAVQPFFVAENSFIAKIPYFRNEFKPIWLYSIAKSIEILDKIRKEQKYDFKIILGNYKDNVETISVPSNYDESGKICTCSNKIRNYLNDINRHQKNVRIITDAVLAFKCDCKKSWIKEVGSKLQVKGF</sequence>
<dbReference type="GO" id="GO:0003824">
    <property type="term" value="F:catalytic activity"/>
    <property type="evidence" value="ECO:0007669"/>
    <property type="project" value="InterPro"/>
</dbReference>
<dbReference type="InterPro" id="IPR006638">
    <property type="entry name" value="Elp3/MiaA/NifB-like_rSAM"/>
</dbReference>
<dbReference type="PIRSF" id="PIRSF004954">
    <property type="entry name" value="Radical_SAM"/>
    <property type="match status" value="1"/>
</dbReference>